<accession>A0AC61RL83</accession>
<proteinExistence type="predicted"/>
<name>A0AC61RL83_9BACT</name>
<reference evidence="1" key="1">
    <citation type="submission" date="2019-04" db="EMBL/GenBank/DDBJ databases">
        <title>Microbes associate with the intestines of laboratory mice.</title>
        <authorList>
            <person name="Navarre W."/>
            <person name="Wong E."/>
            <person name="Huang K."/>
            <person name="Tropini C."/>
            <person name="Ng K."/>
            <person name="Yu B."/>
        </authorList>
    </citation>
    <scope>NUCLEOTIDE SEQUENCE</scope>
    <source>
        <strain evidence="1">NM04_E33</strain>
    </source>
</reference>
<sequence length="384" mass="44091">MKLSYINILFLSIFILSGCSEDKTFIFPGHRTDNVNFTVSNKNIENGEAISVFTNLVYEKVFNNNSKTVEFEYYHPDYDSSYESIETFSQPQYYTNAILAGGNNTLTFTFYPNSPEEESAEFIMPDGKIYTATRQNPSFEWTLNLNVMQNLIDNGHQSNDELLVTAKSSYTKNGELFENIGYIFIDVLSDFIYYPSLDKWYLHSWTSGMPMQLQPTVNFEVVNTSVGDIDNASSANLNEIIYRDPMVTIPITYYLMPSTGDNSPYRKDIDLRYQFALWTGGDNSIKVTYHPACDEEKDNVVFILPTGERFTPTSNDLSFTININKELISNIDMEATDMLMVKAESNYIKDGIQFNATGYILLDIDTELWLNNNDGKWYFSDWTK</sequence>
<gene>
    <name evidence="1" type="ORF">E5331_11140</name>
</gene>
<keyword evidence="2" id="KW-1185">Reference proteome</keyword>
<evidence type="ECO:0000313" key="2">
    <source>
        <dbReference type="Proteomes" id="UP000306319"/>
    </source>
</evidence>
<protein>
    <submittedName>
        <fullName evidence="1">Uncharacterized protein</fullName>
    </submittedName>
</protein>
<dbReference type="Proteomes" id="UP000306319">
    <property type="component" value="Unassembled WGS sequence"/>
</dbReference>
<organism evidence="1 2">
    <name type="scientific">Lepagella muris</name>
    <dbReference type="NCBI Taxonomy" id="3032870"/>
    <lineage>
        <taxon>Bacteria</taxon>
        <taxon>Pseudomonadati</taxon>
        <taxon>Bacteroidota</taxon>
        <taxon>Bacteroidia</taxon>
        <taxon>Bacteroidales</taxon>
        <taxon>Muribaculaceae</taxon>
        <taxon>Lepagella</taxon>
    </lineage>
</organism>
<evidence type="ECO:0000313" key="1">
    <source>
        <dbReference type="EMBL" id="TGY78248.1"/>
    </source>
</evidence>
<dbReference type="EMBL" id="SRYB01000015">
    <property type="protein sequence ID" value="TGY78248.1"/>
    <property type="molecule type" value="Genomic_DNA"/>
</dbReference>
<comment type="caution">
    <text evidence="1">The sequence shown here is derived from an EMBL/GenBank/DDBJ whole genome shotgun (WGS) entry which is preliminary data.</text>
</comment>